<dbReference type="Proteomes" id="UP000190162">
    <property type="component" value="Unassembled WGS sequence"/>
</dbReference>
<name>A0A1T4VT23_9GAMM</name>
<feature type="region of interest" description="Disordered" evidence="1">
    <location>
        <begin position="211"/>
        <end position="231"/>
    </location>
</feature>
<sequence length="231" mass="26748">MEALKPVNGHVEKTHWHADLIGSGMFWCDLLVDERFSAELGILSQYIVDYRANLKNEMTHRLEDNLLFLFCHREKVRFDIYKRPSYNFFTKKTKFHFVVGKERRKVSASVNLKSYFFEDMANPKILYDSKFVTLVKNEKDNMTLSVHDFLSEVGIELGLESEVVGMGTSSSPYYGDMAFHLDCFQRETERYAGADADLIVFMNEYQVSKQDALSNATEDDSENSPPPSLRY</sequence>
<protein>
    <submittedName>
        <fullName evidence="2">Uncharacterized protein</fullName>
    </submittedName>
</protein>
<gene>
    <name evidence="2" type="ORF">SAMN02745132_04268</name>
</gene>
<evidence type="ECO:0000313" key="2">
    <source>
        <dbReference type="EMBL" id="SKA68154.1"/>
    </source>
</evidence>
<dbReference type="EMBL" id="FUXU01000098">
    <property type="protein sequence ID" value="SKA68154.1"/>
    <property type="molecule type" value="Genomic_DNA"/>
</dbReference>
<proteinExistence type="predicted"/>
<reference evidence="3" key="1">
    <citation type="submission" date="2017-02" db="EMBL/GenBank/DDBJ databases">
        <authorList>
            <person name="Varghese N."/>
            <person name="Submissions S."/>
        </authorList>
    </citation>
    <scope>NUCLEOTIDE SEQUENCE [LARGE SCALE GENOMIC DNA]</scope>
    <source>
        <strain evidence="3">DSM 22720</strain>
    </source>
</reference>
<dbReference type="AlphaFoldDB" id="A0A1T4VT23"/>
<accession>A0A1T4VT23</accession>
<keyword evidence="3" id="KW-1185">Reference proteome</keyword>
<dbReference type="RefSeq" id="WP_244556682.1">
    <property type="nucleotide sequence ID" value="NZ_FUXU01000098.1"/>
</dbReference>
<organism evidence="2 3">
    <name type="scientific">Enterovibrio nigricans DSM 22720</name>
    <dbReference type="NCBI Taxonomy" id="1121868"/>
    <lineage>
        <taxon>Bacteria</taxon>
        <taxon>Pseudomonadati</taxon>
        <taxon>Pseudomonadota</taxon>
        <taxon>Gammaproteobacteria</taxon>
        <taxon>Vibrionales</taxon>
        <taxon>Vibrionaceae</taxon>
        <taxon>Enterovibrio</taxon>
    </lineage>
</organism>
<evidence type="ECO:0000313" key="3">
    <source>
        <dbReference type="Proteomes" id="UP000190162"/>
    </source>
</evidence>
<evidence type="ECO:0000256" key="1">
    <source>
        <dbReference type="SAM" id="MobiDB-lite"/>
    </source>
</evidence>